<dbReference type="EMBL" id="NIVC01004711">
    <property type="protein sequence ID" value="PAA46761.1"/>
    <property type="molecule type" value="Genomic_DNA"/>
</dbReference>
<dbReference type="Proteomes" id="UP000215902">
    <property type="component" value="Unassembled WGS sequence"/>
</dbReference>
<dbReference type="InterPro" id="IPR007716">
    <property type="entry name" value="NPL4_Zn-bd_put"/>
</dbReference>
<evidence type="ECO:0000259" key="1">
    <source>
        <dbReference type="Pfam" id="PF05020"/>
    </source>
</evidence>
<organism evidence="2 3">
    <name type="scientific">Macrostomum lignano</name>
    <dbReference type="NCBI Taxonomy" id="282301"/>
    <lineage>
        <taxon>Eukaryota</taxon>
        <taxon>Metazoa</taxon>
        <taxon>Spiralia</taxon>
        <taxon>Lophotrochozoa</taxon>
        <taxon>Platyhelminthes</taxon>
        <taxon>Rhabditophora</taxon>
        <taxon>Macrostomorpha</taxon>
        <taxon>Macrostomida</taxon>
        <taxon>Macrostomidae</taxon>
        <taxon>Macrostomum</taxon>
    </lineage>
</organism>
<comment type="caution">
    <text evidence="2">The sequence shown here is derived from an EMBL/GenBank/DDBJ whole genome shotgun (WGS) entry which is preliminary data.</text>
</comment>
<proteinExistence type="predicted"/>
<gene>
    <name evidence="2" type="ORF">BOX15_Mlig004860g5</name>
</gene>
<sequence length="54" mass="5996">MCRHSDGAGCLHCAPLEPYDSEYLASLDPPVKYLPFHAFLRKIQAEKYSGALAN</sequence>
<dbReference type="Pfam" id="PF05020">
    <property type="entry name" value="zf-NPL4"/>
    <property type="match status" value="1"/>
</dbReference>
<evidence type="ECO:0000313" key="3">
    <source>
        <dbReference type="Proteomes" id="UP000215902"/>
    </source>
</evidence>
<evidence type="ECO:0000313" key="2">
    <source>
        <dbReference type="EMBL" id="PAA46761.1"/>
    </source>
</evidence>
<dbReference type="AlphaFoldDB" id="A0A267DBV0"/>
<reference evidence="2 3" key="1">
    <citation type="submission" date="2017-06" db="EMBL/GenBank/DDBJ databases">
        <title>A platform for efficient transgenesis in Macrostomum lignano, a flatworm model organism for stem cell research.</title>
        <authorList>
            <person name="Berezikov E."/>
        </authorList>
    </citation>
    <scope>NUCLEOTIDE SEQUENCE [LARGE SCALE GENOMIC DNA]</scope>
    <source>
        <strain evidence="2">DV1</strain>
        <tissue evidence="2">Whole organism</tissue>
    </source>
</reference>
<dbReference type="OrthoDB" id="10251089at2759"/>
<name>A0A267DBV0_9PLAT</name>
<feature type="non-terminal residue" evidence="2">
    <location>
        <position position="54"/>
    </location>
</feature>
<keyword evidence="3" id="KW-1185">Reference proteome</keyword>
<feature type="domain" description="NPL4 zinc-binding putative" evidence="1">
    <location>
        <begin position="1"/>
        <end position="47"/>
    </location>
</feature>
<accession>A0A267DBV0</accession>
<protein>
    <recommendedName>
        <fullName evidence="1">NPL4 zinc-binding putative domain-containing protein</fullName>
    </recommendedName>
</protein>
<dbReference type="STRING" id="282301.A0A267DBV0"/>